<sequence>MIENLNNLSKYLERLPLEPAVDVRSINQEIDDLSEDIKSFKQRIDELQERLSENEEVALLNSLILIRASLLDMSTGFSNLADECEKIIIHDGWSE</sequence>
<gene>
    <name evidence="2" type="ORF">SAMN04488136_10361</name>
</gene>
<reference evidence="2 3" key="1">
    <citation type="submission" date="2016-10" db="EMBL/GenBank/DDBJ databases">
        <authorList>
            <person name="de Groot N.N."/>
        </authorList>
    </citation>
    <scope>NUCLEOTIDE SEQUENCE [LARGE SCALE GENOMIC DNA]</scope>
    <source>
        <strain evidence="2 3">CGMCC 1.10228</strain>
    </source>
</reference>
<name>A0A1G7XBM0_9VIBR</name>
<organism evidence="2 3">
    <name type="scientific">Vibrio xiamenensis</name>
    <dbReference type="NCBI Taxonomy" id="861298"/>
    <lineage>
        <taxon>Bacteria</taxon>
        <taxon>Pseudomonadati</taxon>
        <taxon>Pseudomonadota</taxon>
        <taxon>Gammaproteobacteria</taxon>
        <taxon>Vibrionales</taxon>
        <taxon>Vibrionaceae</taxon>
        <taxon>Vibrio</taxon>
    </lineage>
</organism>
<evidence type="ECO:0000313" key="2">
    <source>
        <dbReference type="EMBL" id="SDG81457.1"/>
    </source>
</evidence>
<feature type="coiled-coil region" evidence="1">
    <location>
        <begin position="23"/>
        <end position="57"/>
    </location>
</feature>
<evidence type="ECO:0000256" key="1">
    <source>
        <dbReference type="SAM" id="Coils"/>
    </source>
</evidence>
<dbReference type="RefSeq" id="WP_093269774.1">
    <property type="nucleotide sequence ID" value="NZ_FNDD01000003.1"/>
</dbReference>
<evidence type="ECO:0000313" key="3">
    <source>
        <dbReference type="Proteomes" id="UP000198854"/>
    </source>
</evidence>
<dbReference type="OrthoDB" id="9866066at2"/>
<dbReference type="AlphaFoldDB" id="A0A1G7XBM0"/>
<accession>A0A1G7XBM0</accession>
<dbReference type="Proteomes" id="UP000198854">
    <property type="component" value="Unassembled WGS sequence"/>
</dbReference>
<keyword evidence="1" id="KW-0175">Coiled coil</keyword>
<dbReference type="Gene3D" id="6.10.290.10">
    <property type="match status" value="1"/>
</dbReference>
<protein>
    <submittedName>
        <fullName evidence="2">Uncharacterized protein</fullName>
    </submittedName>
</protein>
<dbReference type="EMBL" id="FNDD01000003">
    <property type="protein sequence ID" value="SDG81457.1"/>
    <property type="molecule type" value="Genomic_DNA"/>
</dbReference>
<keyword evidence="3" id="KW-1185">Reference proteome</keyword>
<dbReference type="STRING" id="861298.SAMN04488136_10361"/>
<proteinExistence type="predicted"/>